<sequence>MDRPSDLVLLASVLQEADDGAGDEIGLMLHTELRRWVYEQSPRNAVTFASTGGDGVHFSLLDAGTGISNDSPVVMTVPMADQPNRVVGANLRQFLALGRHSGFFILEQLQYGFAEMVEELESHRWEQDLSPVGRALLKRMADEFALVTWCDYGEELLALERTFADQFDIGD</sequence>
<name>A0ABT1XMX1_9SPHN</name>
<organism evidence="1 2">
    <name type="scientific">Parerythrobacter lacustris</name>
    <dbReference type="NCBI Taxonomy" id="2969984"/>
    <lineage>
        <taxon>Bacteria</taxon>
        <taxon>Pseudomonadati</taxon>
        <taxon>Pseudomonadota</taxon>
        <taxon>Alphaproteobacteria</taxon>
        <taxon>Sphingomonadales</taxon>
        <taxon>Erythrobacteraceae</taxon>
        <taxon>Parerythrobacter</taxon>
    </lineage>
</organism>
<accession>A0ABT1XMX1</accession>
<dbReference type="RefSeq" id="WP_257594701.1">
    <property type="nucleotide sequence ID" value="NZ_JANKHH010000002.1"/>
</dbReference>
<protein>
    <submittedName>
        <fullName evidence="1">Uncharacterized protein</fullName>
    </submittedName>
</protein>
<dbReference type="EMBL" id="JANKHH010000002">
    <property type="protein sequence ID" value="MCR2832932.1"/>
    <property type="molecule type" value="Genomic_DNA"/>
</dbReference>
<keyword evidence="2" id="KW-1185">Reference proteome</keyword>
<dbReference type="Proteomes" id="UP001206067">
    <property type="component" value="Unassembled WGS sequence"/>
</dbReference>
<comment type="caution">
    <text evidence="1">The sequence shown here is derived from an EMBL/GenBank/DDBJ whole genome shotgun (WGS) entry which is preliminary data.</text>
</comment>
<reference evidence="1 2" key="1">
    <citation type="submission" date="2022-08" db="EMBL/GenBank/DDBJ databases">
        <title>Polyphasic taxonomy analysis of Qipengyuania sp.RS5-5.</title>
        <authorList>
            <person name="Xamxidin M."/>
            <person name="Wu M."/>
        </authorList>
    </citation>
    <scope>NUCLEOTIDE SEQUENCE [LARGE SCALE GENOMIC DNA]</scope>
    <source>
        <strain evidence="1 2">RS5-5</strain>
    </source>
</reference>
<gene>
    <name evidence="1" type="ORF">NSO95_03155</name>
</gene>
<evidence type="ECO:0000313" key="2">
    <source>
        <dbReference type="Proteomes" id="UP001206067"/>
    </source>
</evidence>
<evidence type="ECO:0000313" key="1">
    <source>
        <dbReference type="EMBL" id="MCR2832932.1"/>
    </source>
</evidence>
<proteinExistence type="predicted"/>